<evidence type="ECO:0000256" key="1">
    <source>
        <dbReference type="SAM" id="MobiDB-lite"/>
    </source>
</evidence>
<accession>A0A9W8HPL7</accession>
<feature type="signal peptide" evidence="2">
    <location>
        <begin position="1"/>
        <end position="17"/>
    </location>
</feature>
<keyword evidence="4" id="KW-1185">Reference proteome</keyword>
<keyword evidence="2" id="KW-0732">Signal</keyword>
<feature type="region of interest" description="Disordered" evidence="1">
    <location>
        <begin position="23"/>
        <end position="80"/>
    </location>
</feature>
<reference evidence="3" key="1">
    <citation type="submission" date="2022-07" db="EMBL/GenBank/DDBJ databases">
        <title>Phylogenomic reconstructions and comparative analyses of Kickxellomycotina fungi.</title>
        <authorList>
            <person name="Reynolds N.K."/>
            <person name="Stajich J.E."/>
            <person name="Barry K."/>
            <person name="Grigoriev I.V."/>
            <person name="Crous P."/>
            <person name="Smith M.E."/>
        </authorList>
    </citation>
    <scope>NUCLEOTIDE SEQUENCE</scope>
    <source>
        <strain evidence="3">NBRC 105414</strain>
    </source>
</reference>
<proteinExistence type="predicted"/>
<dbReference type="AlphaFoldDB" id="A0A9W8HPL7"/>
<evidence type="ECO:0000313" key="3">
    <source>
        <dbReference type="EMBL" id="KAJ2785613.1"/>
    </source>
</evidence>
<comment type="caution">
    <text evidence="3">The sequence shown here is derived from an EMBL/GenBank/DDBJ whole genome shotgun (WGS) entry which is preliminary data.</text>
</comment>
<evidence type="ECO:0000256" key="2">
    <source>
        <dbReference type="SAM" id="SignalP"/>
    </source>
</evidence>
<name>A0A9W8HPL7_9FUNG</name>
<protein>
    <submittedName>
        <fullName evidence="3">Uncharacterized protein</fullName>
    </submittedName>
</protein>
<organism evidence="3 4">
    <name type="scientific">Coemansia javaensis</name>
    <dbReference type="NCBI Taxonomy" id="2761396"/>
    <lineage>
        <taxon>Eukaryota</taxon>
        <taxon>Fungi</taxon>
        <taxon>Fungi incertae sedis</taxon>
        <taxon>Zoopagomycota</taxon>
        <taxon>Kickxellomycotina</taxon>
        <taxon>Kickxellomycetes</taxon>
        <taxon>Kickxellales</taxon>
        <taxon>Kickxellaceae</taxon>
        <taxon>Coemansia</taxon>
    </lineage>
</organism>
<sequence>MQSFAVALVASAALVAAKAPANYGQDSYSSTYGDSYAAPKNDYSPPKNDYSPPKNDYSPPKNDYSPPKNDYNDYAPKNDYGSNAYSAPKYVPVPVAQPVAVVQNAATAEPTVTETVYSGAGTTALSLGAVLLSGAALLSYF</sequence>
<dbReference type="OrthoDB" id="6630523at2759"/>
<feature type="chain" id="PRO_5040731271" evidence="2">
    <location>
        <begin position="18"/>
        <end position="141"/>
    </location>
</feature>
<gene>
    <name evidence="3" type="ORF">H4R18_000429</name>
</gene>
<dbReference type="EMBL" id="JANBUL010000009">
    <property type="protein sequence ID" value="KAJ2785613.1"/>
    <property type="molecule type" value="Genomic_DNA"/>
</dbReference>
<dbReference type="Proteomes" id="UP001140217">
    <property type="component" value="Unassembled WGS sequence"/>
</dbReference>
<evidence type="ECO:0000313" key="4">
    <source>
        <dbReference type="Proteomes" id="UP001140217"/>
    </source>
</evidence>
<feature type="compositionally biased region" description="Polar residues" evidence="1">
    <location>
        <begin position="24"/>
        <end position="33"/>
    </location>
</feature>